<evidence type="ECO:0000313" key="6">
    <source>
        <dbReference type="Proteomes" id="UP000278627"/>
    </source>
</evidence>
<dbReference type="Gene3D" id="1.10.1040.10">
    <property type="entry name" value="N-(1-d-carboxylethyl)-l-norvaline Dehydrogenase, domain 2"/>
    <property type="match status" value="1"/>
</dbReference>
<dbReference type="InterPro" id="IPR013328">
    <property type="entry name" value="6PGD_dom2"/>
</dbReference>
<dbReference type="Proteomes" id="UP000278627">
    <property type="component" value="Unassembled WGS sequence"/>
</dbReference>
<dbReference type="AlphaFoldDB" id="A0A158PR77"/>
<name>A0A158PR77_BRUPA</name>
<evidence type="ECO:0000313" key="7">
    <source>
        <dbReference type="WBParaSite" id="BPAG_0000952501-mRNA-1"/>
    </source>
</evidence>
<evidence type="ECO:0000256" key="2">
    <source>
        <dbReference type="ARBA" id="ARBA00023027"/>
    </source>
</evidence>
<accession>A0A158PR77</accession>
<dbReference type="EMBL" id="UZAD01013157">
    <property type="protein sequence ID" value="VDN90673.1"/>
    <property type="molecule type" value="Genomic_DNA"/>
</dbReference>
<evidence type="ECO:0000259" key="4">
    <source>
        <dbReference type="Pfam" id="PF07479"/>
    </source>
</evidence>
<dbReference type="InterPro" id="IPR008927">
    <property type="entry name" value="6-PGluconate_DH-like_C_sf"/>
</dbReference>
<keyword evidence="2" id="KW-0520">NAD</keyword>
<feature type="domain" description="Glycerol-3-phosphate dehydrogenase NAD-dependent C-terminal" evidence="4">
    <location>
        <begin position="130"/>
        <end position="239"/>
    </location>
</feature>
<dbReference type="STRING" id="6280.A0A158PR77"/>
<dbReference type="GO" id="GO:0051287">
    <property type="term" value="F:NAD binding"/>
    <property type="evidence" value="ECO:0007669"/>
    <property type="project" value="InterPro"/>
</dbReference>
<dbReference type="PANTHER" id="PTHR11728">
    <property type="entry name" value="GLYCEROL-3-PHOSPHATE DEHYDROGENASE"/>
    <property type="match status" value="1"/>
</dbReference>
<dbReference type="GO" id="GO:0047952">
    <property type="term" value="F:glycerol-3-phosphate dehydrogenase [NAD(P)+] activity"/>
    <property type="evidence" value="ECO:0007669"/>
    <property type="project" value="TreeGrafter"/>
</dbReference>
<evidence type="ECO:0000313" key="5">
    <source>
        <dbReference type="EMBL" id="VDN90673.1"/>
    </source>
</evidence>
<dbReference type="Pfam" id="PF07479">
    <property type="entry name" value="NAD_Gly3P_dh_C"/>
    <property type="match status" value="1"/>
</dbReference>
<dbReference type="WBParaSite" id="BPAG_0000952501-mRNA-1">
    <property type="protein sequence ID" value="BPAG_0000952501-mRNA-1"/>
    <property type="gene ID" value="BPAG_0000952501"/>
</dbReference>
<dbReference type="InterPro" id="IPR006109">
    <property type="entry name" value="G3P_DH_NAD-dep_C"/>
</dbReference>
<organism evidence="7">
    <name type="scientific">Brugia pahangi</name>
    <name type="common">Filarial nematode worm</name>
    <dbReference type="NCBI Taxonomy" id="6280"/>
    <lineage>
        <taxon>Eukaryota</taxon>
        <taxon>Metazoa</taxon>
        <taxon>Ecdysozoa</taxon>
        <taxon>Nematoda</taxon>
        <taxon>Chromadorea</taxon>
        <taxon>Rhabditida</taxon>
        <taxon>Spirurina</taxon>
        <taxon>Spiruromorpha</taxon>
        <taxon>Filarioidea</taxon>
        <taxon>Onchocercidae</taxon>
        <taxon>Brugia</taxon>
    </lineage>
</organism>
<sequence>MKHKAPAKIPLVGSGNWDTTIAGKHNNDFDPEVRMLIHEEIVNGKKLPEIINTQHENIKGHLKKGALAISFIKGFLVDKKENVIRLVSERIRELLSIDTAVLMGANMAEELEIMNSLRQRLAIEVKKKVAVACATDFADGLGYGSNTRETIIRLDCICRAISSRIKYSNILRKLRITDFTAICNSGRNRKICEAFVKTKKSIQDLEREMLDGQSIQGPATAEAIFMMLKKHNLISRFPVHHCGTSNM</sequence>
<feature type="domain" description="Glycerol-3-phosphate dehydrogenase NAD-dependent N-terminal" evidence="3">
    <location>
        <begin position="56"/>
        <end position="111"/>
    </location>
</feature>
<dbReference type="Pfam" id="PF01210">
    <property type="entry name" value="NAD_Gly3P_dh_N"/>
    <property type="match status" value="1"/>
</dbReference>
<dbReference type="PANTHER" id="PTHR11728:SF8">
    <property type="entry name" value="GLYCEROL-3-PHOSPHATE DEHYDROGENASE [NAD(+)]-RELATED"/>
    <property type="match status" value="1"/>
</dbReference>
<protein>
    <submittedName>
        <fullName evidence="7">Glycerol-3-phosphate dehydrogenase [NAD(+)]</fullName>
    </submittedName>
</protein>
<evidence type="ECO:0000256" key="1">
    <source>
        <dbReference type="ARBA" id="ARBA00023002"/>
    </source>
</evidence>
<dbReference type="GO" id="GO:0005829">
    <property type="term" value="C:cytosol"/>
    <property type="evidence" value="ECO:0007669"/>
    <property type="project" value="TreeGrafter"/>
</dbReference>
<reference evidence="7" key="1">
    <citation type="submission" date="2016-04" db="UniProtKB">
        <authorList>
            <consortium name="WormBaseParasite"/>
        </authorList>
    </citation>
    <scope>IDENTIFICATION</scope>
</reference>
<dbReference type="Gene3D" id="3.40.50.720">
    <property type="entry name" value="NAD(P)-binding Rossmann-like Domain"/>
    <property type="match status" value="2"/>
</dbReference>
<keyword evidence="1" id="KW-0560">Oxidoreductase</keyword>
<reference evidence="5 6" key="2">
    <citation type="submission" date="2018-11" db="EMBL/GenBank/DDBJ databases">
        <authorList>
            <consortium name="Pathogen Informatics"/>
        </authorList>
    </citation>
    <scope>NUCLEOTIDE SEQUENCE [LARGE SCALE GENOMIC DNA]</scope>
</reference>
<gene>
    <name evidence="5" type="ORF">BPAG_LOCUS9487</name>
</gene>
<dbReference type="GO" id="GO:0046168">
    <property type="term" value="P:glycerol-3-phosphate catabolic process"/>
    <property type="evidence" value="ECO:0007669"/>
    <property type="project" value="InterPro"/>
</dbReference>
<dbReference type="SUPFAM" id="SSF48179">
    <property type="entry name" value="6-phosphogluconate dehydrogenase C-terminal domain-like"/>
    <property type="match status" value="1"/>
</dbReference>
<dbReference type="GO" id="GO:0005975">
    <property type="term" value="P:carbohydrate metabolic process"/>
    <property type="evidence" value="ECO:0007669"/>
    <property type="project" value="InterPro"/>
</dbReference>
<keyword evidence="6" id="KW-1185">Reference proteome</keyword>
<dbReference type="InterPro" id="IPR011128">
    <property type="entry name" value="G3P_DH_NAD-dep_N"/>
</dbReference>
<proteinExistence type="predicted"/>
<evidence type="ECO:0000259" key="3">
    <source>
        <dbReference type="Pfam" id="PF01210"/>
    </source>
</evidence>